<dbReference type="InterPro" id="IPR001638">
    <property type="entry name" value="Solute-binding_3/MltF_N"/>
</dbReference>
<evidence type="ECO:0000256" key="1">
    <source>
        <dbReference type="ARBA" id="ARBA00022729"/>
    </source>
</evidence>
<feature type="domain" description="Solute-binding protein family 3/N-terminal" evidence="2">
    <location>
        <begin position="86"/>
        <end position="311"/>
    </location>
</feature>
<protein>
    <recommendedName>
        <fullName evidence="2">Solute-binding protein family 3/N-terminal domain-containing protein</fullName>
    </recommendedName>
</protein>
<organism evidence="3 4">
    <name type="scientific">Owenia fusiformis</name>
    <name type="common">Polychaete worm</name>
    <dbReference type="NCBI Taxonomy" id="6347"/>
    <lineage>
        <taxon>Eukaryota</taxon>
        <taxon>Metazoa</taxon>
        <taxon>Spiralia</taxon>
        <taxon>Lophotrochozoa</taxon>
        <taxon>Annelida</taxon>
        <taxon>Polychaeta</taxon>
        <taxon>Sedentaria</taxon>
        <taxon>Canalipalpata</taxon>
        <taxon>Sabellida</taxon>
        <taxon>Oweniida</taxon>
        <taxon>Oweniidae</taxon>
        <taxon>Owenia</taxon>
    </lineage>
</organism>
<dbReference type="Proteomes" id="UP000749559">
    <property type="component" value="Unassembled WGS sequence"/>
</dbReference>
<dbReference type="AlphaFoldDB" id="A0A8J1TJI0"/>
<gene>
    <name evidence="3" type="ORF">OFUS_LOCUS5036</name>
</gene>
<keyword evidence="4" id="KW-1185">Reference proteome</keyword>
<keyword evidence="1" id="KW-0732">Signal</keyword>
<dbReference type="PANTHER" id="PTHR35936">
    <property type="entry name" value="MEMBRANE-BOUND LYTIC MUREIN TRANSGLYCOSYLASE F"/>
    <property type="match status" value="1"/>
</dbReference>
<comment type="caution">
    <text evidence="3">The sequence shown here is derived from an EMBL/GenBank/DDBJ whole genome shotgun (WGS) entry which is preliminary data.</text>
</comment>
<dbReference type="PANTHER" id="PTHR35936:SF19">
    <property type="entry name" value="AMINO-ACID-BINDING PROTEIN YXEM-RELATED"/>
    <property type="match status" value="1"/>
</dbReference>
<evidence type="ECO:0000259" key="2">
    <source>
        <dbReference type="Pfam" id="PF00497"/>
    </source>
</evidence>
<dbReference type="EMBL" id="CAIIXF020000002">
    <property type="protein sequence ID" value="CAH1778066.1"/>
    <property type="molecule type" value="Genomic_DNA"/>
</dbReference>
<dbReference type="OrthoDB" id="5984008at2759"/>
<accession>A0A8J1TJI0</accession>
<dbReference type="SUPFAM" id="SSF53850">
    <property type="entry name" value="Periplasmic binding protein-like II"/>
    <property type="match status" value="1"/>
</dbReference>
<dbReference type="Gene3D" id="3.40.190.10">
    <property type="entry name" value="Periplasmic binding protein-like II"/>
    <property type="match status" value="2"/>
</dbReference>
<proteinExistence type="predicted"/>
<evidence type="ECO:0000313" key="4">
    <source>
        <dbReference type="Proteomes" id="UP000749559"/>
    </source>
</evidence>
<evidence type="ECO:0000313" key="3">
    <source>
        <dbReference type="EMBL" id="CAH1778066.1"/>
    </source>
</evidence>
<reference evidence="3" key="1">
    <citation type="submission" date="2022-03" db="EMBL/GenBank/DDBJ databases">
        <authorList>
            <person name="Martin C."/>
        </authorList>
    </citation>
    <scope>NUCLEOTIDE SEQUENCE</scope>
</reference>
<sequence>MNGAEGATGSTVNLAGSNNGGQVNSRLLLILIAVLGVIAIIGLILAAVALGRPAGTSVTVQPAVSGDGSAAKVSQSGKRIWSIANGHDYGAYEYIDDEGYLQGFSYDLIKAVCDAADMDCRTVWDKYSNCMNSEAGEHSMGGQGLLDGWYDACMNWSPTIGRTHVFSFSESYDKPTMAQFYVKNDDSTFNPSDITGKKIGFIDGWAYDEKCVARQKGSITGSTLDRANIVHVSSPTELIQMITNGKVDAVFTGEENMETAVKDGTVKKSGGDISCMLGGNAVMARQDSSFIALWNEGFRKIKANGDYDKLCDTDKHSSKGTVGCVPSMK</sequence>
<dbReference type="Pfam" id="PF00497">
    <property type="entry name" value="SBP_bac_3"/>
    <property type="match status" value="1"/>
</dbReference>
<name>A0A8J1TJI0_OWEFU</name>